<feature type="signal peptide" evidence="1">
    <location>
        <begin position="1"/>
        <end position="23"/>
    </location>
</feature>
<dbReference type="Proteomes" id="UP000029577">
    <property type="component" value="Unassembled WGS sequence"/>
</dbReference>
<keyword evidence="1" id="KW-0732">Signal</keyword>
<evidence type="ECO:0000313" key="2">
    <source>
        <dbReference type="EMBL" id="KGD72471.1"/>
    </source>
</evidence>
<dbReference type="STRING" id="642227.HA49_17320"/>
<dbReference type="AlphaFoldDB" id="A0A095T6C7"/>
<name>A0A095T6C7_9GAMM</name>
<sequence>MMKSSRLAGLLLSTLLLSSGALAADAGHIIKPTRGTINSVTATALNLTTRQGEKLDVKLTPDTKVTEVTTGKMSDIKPDSFIGTAAVPQANGTLKALEVHVFAPSLRGSGEGFNSFESPDGKVNTMTNGTVGKLVNANGRTLTVKYHNGQKTVVVPDDVPVVLLAPGDRSLLKPGAHIILFPAKDASGALVANRISAGKDGVTPPM</sequence>
<evidence type="ECO:0000313" key="3">
    <source>
        <dbReference type="Proteomes" id="UP000029577"/>
    </source>
</evidence>
<reference evidence="2" key="1">
    <citation type="submission" date="2014-12" db="EMBL/GenBank/DDBJ databases">
        <title>The draft genome of the Tatumella morbirosei type strain, LMG23360T isolated from pineapple rot.</title>
        <authorList>
            <person name="Smits T.H."/>
            <person name="Palmer M."/>
            <person name="Venter S.N."/>
            <person name="Duffy B."/>
            <person name="Steenkamp E.T."/>
            <person name="Chan W.Y."/>
            <person name="Coutinho T.A."/>
            <person name="Coetzee M.P."/>
            <person name="De Maayer P."/>
        </authorList>
    </citation>
    <scope>NUCLEOTIDE SEQUENCE [LARGE SCALE GENOMIC DNA]</scope>
    <source>
        <strain evidence="2">LMG 23360</strain>
    </source>
</reference>
<gene>
    <name evidence="2" type="ORF">HA49_17320</name>
</gene>
<comment type="caution">
    <text evidence="2">The sequence shown here is derived from an EMBL/GenBank/DDBJ whole genome shotgun (WGS) entry which is preliminary data.</text>
</comment>
<dbReference type="eggNOG" id="ENOG5031WRS">
    <property type="taxonomic scope" value="Bacteria"/>
</dbReference>
<accession>A0A095T6C7</accession>
<dbReference type="EMBL" id="JPKR02000003">
    <property type="protein sequence ID" value="KGD72471.1"/>
    <property type="molecule type" value="Genomic_DNA"/>
</dbReference>
<feature type="chain" id="PRO_5001918480" evidence="1">
    <location>
        <begin position="24"/>
        <end position="206"/>
    </location>
</feature>
<evidence type="ECO:0000256" key="1">
    <source>
        <dbReference type="SAM" id="SignalP"/>
    </source>
</evidence>
<dbReference type="OrthoDB" id="7068047at2"/>
<organism evidence="2 3">
    <name type="scientific">Tatumella morbirosei</name>
    <dbReference type="NCBI Taxonomy" id="642227"/>
    <lineage>
        <taxon>Bacteria</taxon>
        <taxon>Pseudomonadati</taxon>
        <taxon>Pseudomonadota</taxon>
        <taxon>Gammaproteobacteria</taxon>
        <taxon>Enterobacterales</taxon>
        <taxon>Erwiniaceae</taxon>
        <taxon>Tatumella</taxon>
    </lineage>
</organism>
<proteinExistence type="predicted"/>
<dbReference type="RefSeq" id="WP_038022114.1">
    <property type="nucleotide sequence ID" value="NZ_JPKR02000003.1"/>
</dbReference>
<protein>
    <submittedName>
        <fullName evidence="2">Membrane protein</fullName>
    </submittedName>
</protein>
<keyword evidence="3" id="KW-1185">Reference proteome</keyword>